<keyword evidence="2" id="KW-1003">Cell membrane</keyword>
<name>A0AA39FYQ6_9HYME</name>
<evidence type="ECO:0000256" key="2">
    <source>
        <dbReference type="ARBA" id="ARBA00022475"/>
    </source>
</evidence>
<dbReference type="EMBL" id="JAQQBS010000001">
    <property type="protein sequence ID" value="KAK0178304.1"/>
    <property type="molecule type" value="Genomic_DNA"/>
</dbReference>
<gene>
    <name evidence="11" type="ORF">PV328_002267</name>
</gene>
<dbReference type="GO" id="GO:0005549">
    <property type="term" value="F:odorant binding"/>
    <property type="evidence" value="ECO:0007669"/>
    <property type="project" value="InterPro"/>
</dbReference>
<reference evidence="11" key="1">
    <citation type="journal article" date="2023" name="bioRxiv">
        <title>Scaffold-level genome assemblies of two parasitoid biocontrol wasps reveal the parthenogenesis mechanism and an associated novel virus.</title>
        <authorList>
            <person name="Inwood S."/>
            <person name="Skelly J."/>
            <person name="Guhlin J."/>
            <person name="Harrop T."/>
            <person name="Goldson S."/>
            <person name="Dearden P."/>
        </authorList>
    </citation>
    <scope>NUCLEOTIDE SEQUENCE</scope>
    <source>
        <strain evidence="11">Irish</strain>
        <tissue evidence="11">Whole body</tissue>
    </source>
</reference>
<evidence type="ECO:0000256" key="9">
    <source>
        <dbReference type="ARBA" id="ARBA00023224"/>
    </source>
</evidence>
<keyword evidence="5" id="KW-0552">Olfaction</keyword>
<comment type="caution">
    <text evidence="11">The sequence shown here is derived from an EMBL/GenBank/DDBJ whole genome shotgun (WGS) entry which is preliminary data.</text>
</comment>
<evidence type="ECO:0000256" key="3">
    <source>
        <dbReference type="ARBA" id="ARBA00022606"/>
    </source>
</evidence>
<evidence type="ECO:0000313" key="12">
    <source>
        <dbReference type="Proteomes" id="UP001168990"/>
    </source>
</evidence>
<keyword evidence="12" id="KW-1185">Reference proteome</keyword>
<sequence>MLNFDEANAMAFISSAIFVITMILIAYGNCVMGQYFQEESEKLHSAYYHCNWYEMPSIHKKALILCMTRAQIPFELTAGKFYIYSLNSFTSVRIKIRKC</sequence>
<feature type="transmembrane region" description="Helical" evidence="10">
    <location>
        <begin position="12"/>
        <end position="32"/>
    </location>
</feature>
<dbReference type="AlphaFoldDB" id="A0AA39FYQ6"/>
<reference evidence="11" key="2">
    <citation type="submission" date="2023-03" db="EMBL/GenBank/DDBJ databases">
        <authorList>
            <person name="Inwood S.N."/>
            <person name="Skelly J.G."/>
            <person name="Guhlin J."/>
            <person name="Harrop T.W.R."/>
            <person name="Goldson S.G."/>
            <person name="Dearden P.K."/>
        </authorList>
    </citation>
    <scope>NUCLEOTIDE SEQUENCE</scope>
    <source>
        <strain evidence="11">Irish</strain>
        <tissue evidence="11">Whole body</tissue>
    </source>
</reference>
<protein>
    <submittedName>
        <fullName evidence="11">Uncharacterized protein</fullName>
    </submittedName>
</protein>
<evidence type="ECO:0000256" key="10">
    <source>
        <dbReference type="SAM" id="Phobius"/>
    </source>
</evidence>
<organism evidence="11 12">
    <name type="scientific">Microctonus aethiopoides</name>
    <dbReference type="NCBI Taxonomy" id="144406"/>
    <lineage>
        <taxon>Eukaryota</taxon>
        <taxon>Metazoa</taxon>
        <taxon>Ecdysozoa</taxon>
        <taxon>Arthropoda</taxon>
        <taxon>Hexapoda</taxon>
        <taxon>Insecta</taxon>
        <taxon>Pterygota</taxon>
        <taxon>Neoptera</taxon>
        <taxon>Endopterygota</taxon>
        <taxon>Hymenoptera</taxon>
        <taxon>Apocrita</taxon>
        <taxon>Ichneumonoidea</taxon>
        <taxon>Braconidae</taxon>
        <taxon>Euphorinae</taxon>
        <taxon>Microctonus</taxon>
    </lineage>
</organism>
<keyword evidence="8" id="KW-0675">Receptor</keyword>
<keyword evidence="3" id="KW-0716">Sensory transduction</keyword>
<dbReference type="GO" id="GO:0004984">
    <property type="term" value="F:olfactory receptor activity"/>
    <property type="evidence" value="ECO:0007669"/>
    <property type="project" value="InterPro"/>
</dbReference>
<evidence type="ECO:0000256" key="5">
    <source>
        <dbReference type="ARBA" id="ARBA00022725"/>
    </source>
</evidence>
<evidence type="ECO:0000256" key="4">
    <source>
        <dbReference type="ARBA" id="ARBA00022692"/>
    </source>
</evidence>
<evidence type="ECO:0000313" key="11">
    <source>
        <dbReference type="EMBL" id="KAK0178304.1"/>
    </source>
</evidence>
<keyword evidence="9" id="KW-0807">Transducer</keyword>
<keyword evidence="7 10" id="KW-0472">Membrane</keyword>
<accession>A0AA39FYQ6</accession>
<dbReference type="Proteomes" id="UP001168990">
    <property type="component" value="Unassembled WGS sequence"/>
</dbReference>
<evidence type="ECO:0000256" key="6">
    <source>
        <dbReference type="ARBA" id="ARBA00022989"/>
    </source>
</evidence>
<dbReference type="PANTHER" id="PTHR21137:SF35">
    <property type="entry name" value="ODORANT RECEPTOR 19A-RELATED"/>
    <property type="match status" value="1"/>
</dbReference>
<evidence type="ECO:0000256" key="1">
    <source>
        <dbReference type="ARBA" id="ARBA00004651"/>
    </source>
</evidence>
<dbReference type="GO" id="GO:0007165">
    <property type="term" value="P:signal transduction"/>
    <property type="evidence" value="ECO:0007669"/>
    <property type="project" value="UniProtKB-KW"/>
</dbReference>
<comment type="subcellular location">
    <subcellularLocation>
        <location evidence="1">Cell membrane</location>
        <topology evidence="1">Multi-pass membrane protein</topology>
    </subcellularLocation>
</comment>
<dbReference type="InterPro" id="IPR004117">
    <property type="entry name" value="7tm6_olfct_rcpt"/>
</dbReference>
<dbReference type="GO" id="GO:0005886">
    <property type="term" value="C:plasma membrane"/>
    <property type="evidence" value="ECO:0007669"/>
    <property type="project" value="UniProtKB-SubCell"/>
</dbReference>
<evidence type="ECO:0000256" key="7">
    <source>
        <dbReference type="ARBA" id="ARBA00023136"/>
    </source>
</evidence>
<keyword evidence="6 10" id="KW-1133">Transmembrane helix</keyword>
<dbReference type="PANTHER" id="PTHR21137">
    <property type="entry name" value="ODORANT RECEPTOR"/>
    <property type="match status" value="1"/>
</dbReference>
<evidence type="ECO:0000256" key="8">
    <source>
        <dbReference type="ARBA" id="ARBA00023170"/>
    </source>
</evidence>
<dbReference type="Pfam" id="PF02949">
    <property type="entry name" value="7tm_6"/>
    <property type="match status" value="1"/>
</dbReference>
<proteinExistence type="predicted"/>
<keyword evidence="4 10" id="KW-0812">Transmembrane</keyword>